<dbReference type="InterPro" id="IPR025597">
    <property type="entry name" value="DUF4345"/>
</dbReference>
<dbReference type="RefSeq" id="WP_058240044.1">
    <property type="nucleotide sequence ID" value="NZ_CYPW01000024.1"/>
</dbReference>
<dbReference type="Pfam" id="PF14248">
    <property type="entry name" value="DUF4345"/>
    <property type="match status" value="1"/>
</dbReference>
<evidence type="ECO:0000313" key="2">
    <source>
        <dbReference type="EMBL" id="CUH52850.1"/>
    </source>
</evidence>
<dbReference type="Proteomes" id="UP000054823">
    <property type="component" value="Unassembled WGS sequence"/>
</dbReference>
<dbReference type="OrthoDB" id="1188911at2"/>
<keyword evidence="1" id="KW-1133">Transmembrane helix</keyword>
<evidence type="ECO:0000256" key="1">
    <source>
        <dbReference type="SAM" id="Phobius"/>
    </source>
</evidence>
<feature type="transmembrane region" description="Helical" evidence="1">
    <location>
        <begin position="102"/>
        <end position="120"/>
    </location>
</feature>
<gene>
    <name evidence="2" type="ORF">SHM7688_02297</name>
</gene>
<feature type="transmembrane region" description="Helical" evidence="1">
    <location>
        <begin position="69"/>
        <end position="90"/>
    </location>
</feature>
<evidence type="ECO:0000313" key="3">
    <source>
        <dbReference type="Proteomes" id="UP000054823"/>
    </source>
</evidence>
<accession>A0A0P1EQT0</accession>
<evidence type="ECO:0008006" key="4">
    <source>
        <dbReference type="Google" id="ProtNLM"/>
    </source>
</evidence>
<protein>
    <recommendedName>
        <fullName evidence="4">DUF4345 domain-containing protein</fullName>
    </recommendedName>
</protein>
<organism evidence="2 3">
    <name type="scientific">Shimia marina</name>
    <dbReference type="NCBI Taxonomy" id="321267"/>
    <lineage>
        <taxon>Bacteria</taxon>
        <taxon>Pseudomonadati</taxon>
        <taxon>Pseudomonadota</taxon>
        <taxon>Alphaproteobacteria</taxon>
        <taxon>Rhodobacterales</taxon>
        <taxon>Roseobacteraceae</taxon>
    </lineage>
</organism>
<reference evidence="2 3" key="1">
    <citation type="submission" date="2015-09" db="EMBL/GenBank/DDBJ databases">
        <authorList>
            <consortium name="Swine Surveillance"/>
        </authorList>
    </citation>
    <scope>NUCLEOTIDE SEQUENCE [LARGE SCALE GENOMIC DNA]</scope>
    <source>
        <strain evidence="2 3">CECT 7688</strain>
    </source>
</reference>
<keyword evidence="1" id="KW-0812">Transmembrane</keyword>
<keyword evidence="1" id="KW-0472">Membrane</keyword>
<sequence>MRAPVVLILGAVGLFPIALSYGVSPAQTLQFLLGFEVQGTNHTHVFRAIMGLYLANAAFWLIAARTPELIRLALWVMVLFMGGLAAGRVLSLVVDGVPSPLLLFYLLAELGFAILAWRALQQSAP</sequence>
<feature type="transmembrane region" description="Helical" evidence="1">
    <location>
        <begin position="44"/>
        <end position="62"/>
    </location>
</feature>
<dbReference type="AlphaFoldDB" id="A0A0P1EQT0"/>
<dbReference type="STRING" id="321267.SHM7688_02297"/>
<dbReference type="EMBL" id="CYPW01000024">
    <property type="protein sequence ID" value="CUH52850.1"/>
    <property type="molecule type" value="Genomic_DNA"/>
</dbReference>
<name>A0A0P1EQT0_9RHOB</name>
<proteinExistence type="predicted"/>
<keyword evidence="3" id="KW-1185">Reference proteome</keyword>